<evidence type="ECO:0000256" key="1">
    <source>
        <dbReference type="SAM" id="Phobius"/>
    </source>
</evidence>
<sequence length="56" mass="5684">MGAAALCADTDLYLGPVARALAGVDLSLPVGILVTGVLYPLLMRGRVGFPRGSRAA</sequence>
<keyword evidence="1" id="KW-1133">Transmembrane helix</keyword>
<dbReference type="EMBL" id="CP126980">
    <property type="protein sequence ID" value="WIM98454.1"/>
    <property type="molecule type" value="Genomic_DNA"/>
</dbReference>
<keyword evidence="3" id="KW-1185">Reference proteome</keyword>
<accession>A0ABY8WKP1</accession>
<organism evidence="2 3">
    <name type="scientific">Actinoplanes oblitus</name>
    <dbReference type="NCBI Taxonomy" id="3040509"/>
    <lineage>
        <taxon>Bacteria</taxon>
        <taxon>Bacillati</taxon>
        <taxon>Actinomycetota</taxon>
        <taxon>Actinomycetes</taxon>
        <taxon>Micromonosporales</taxon>
        <taxon>Micromonosporaceae</taxon>
        <taxon>Actinoplanes</taxon>
    </lineage>
</organism>
<gene>
    <name evidence="2" type="ORF">ACTOB_002055</name>
</gene>
<name>A0ABY8WKP1_9ACTN</name>
<evidence type="ECO:0008006" key="4">
    <source>
        <dbReference type="Google" id="ProtNLM"/>
    </source>
</evidence>
<keyword evidence="1" id="KW-0472">Membrane</keyword>
<dbReference type="Proteomes" id="UP001240150">
    <property type="component" value="Chromosome"/>
</dbReference>
<evidence type="ECO:0000313" key="3">
    <source>
        <dbReference type="Proteomes" id="UP001240150"/>
    </source>
</evidence>
<dbReference type="RefSeq" id="WP_284919836.1">
    <property type="nucleotide sequence ID" value="NZ_CP126980.1"/>
</dbReference>
<feature type="transmembrane region" description="Helical" evidence="1">
    <location>
        <begin position="20"/>
        <end position="42"/>
    </location>
</feature>
<reference evidence="2 3" key="1">
    <citation type="submission" date="2023-06" db="EMBL/GenBank/DDBJ databases">
        <authorList>
            <person name="Yushchuk O."/>
            <person name="Binda E."/>
            <person name="Ruckert-Reed C."/>
            <person name="Fedorenko V."/>
            <person name="Kalinowski J."/>
            <person name="Marinelli F."/>
        </authorList>
    </citation>
    <scope>NUCLEOTIDE SEQUENCE [LARGE SCALE GENOMIC DNA]</scope>
    <source>
        <strain evidence="2 3">NRRL 3884</strain>
    </source>
</reference>
<evidence type="ECO:0000313" key="2">
    <source>
        <dbReference type="EMBL" id="WIM98454.1"/>
    </source>
</evidence>
<keyword evidence="1" id="KW-0812">Transmembrane</keyword>
<proteinExistence type="predicted"/>
<protein>
    <recommendedName>
        <fullName evidence="4">Iron ABC transporter</fullName>
    </recommendedName>
</protein>